<dbReference type="EC" id="1.14.19.-" evidence="3"/>
<keyword evidence="1" id="KW-0472">Membrane</keyword>
<dbReference type="EMBL" id="JBBHJZ010000001">
    <property type="protein sequence ID" value="MEJ5975369.1"/>
    <property type="molecule type" value="Genomic_DNA"/>
</dbReference>
<feature type="domain" description="Fatty acid desaturase" evidence="2">
    <location>
        <begin position="91"/>
        <end position="322"/>
    </location>
</feature>
<evidence type="ECO:0000259" key="2">
    <source>
        <dbReference type="Pfam" id="PF00487"/>
    </source>
</evidence>
<keyword evidence="3" id="KW-0560">Oxidoreductase</keyword>
<evidence type="ECO:0000313" key="4">
    <source>
        <dbReference type="Proteomes" id="UP001361239"/>
    </source>
</evidence>
<dbReference type="RefSeq" id="WP_339585324.1">
    <property type="nucleotide sequence ID" value="NZ_JBBHJZ010000001.1"/>
</dbReference>
<protein>
    <submittedName>
        <fullName evidence="3">Fatty acid desaturase</fullName>
        <ecNumber evidence="3">1.14.19.-</ecNumber>
    </submittedName>
</protein>
<dbReference type="InterPro" id="IPR005804">
    <property type="entry name" value="FA_desaturase_dom"/>
</dbReference>
<sequence length="327" mass="36296">MNDINDLMLGGQAAAGEPIEALTREGPAIPLARPDRDLDAHTRKTLAQMEREIGQKYGAHNVRTWPYVAIALICFAVFVATFPLAIMGVIPLWLGCAINSVFVAGGYVVSHEAMHSNLGREGTRQRFWNELTGWIAAVPLILPFSMLKAMHLLHHQYTNDPDKDPDAIHSASNVFMAVIKSWLNRQPGAGGTAARWRRHIGELGTPEAKAALKHTMAIQLVVLSFFFAMAWQGYAIEVALLWWLPRHIGLSYIHAVLSWAPHQPHSGVGRYDSTAIIRHKLGHWGALGIDFHLVHHLHPYIPVHACKAAYREMKPILEARGVDCSAH</sequence>
<dbReference type="Pfam" id="PF00487">
    <property type="entry name" value="FA_desaturase"/>
    <property type="match status" value="1"/>
</dbReference>
<dbReference type="Proteomes" id="UP001361239">
    <property type="component" value="Unassembled WGS sequence"/>
</dbReference>
<dbReference type="PANTHER" id="PTHR32100">
    <property type="entry name" value="OMEGA-6 FATTY ACID DESATURASE, CHLOROPLASTIC"/>
    <property type="match status" value="1"/>
</dbReference>
<evidence type="ECO:0000256" key="1">
    <source>
        <dbReference type="SAM" id="Phobius"/>
    </source>
</evidence>
<reference evidence="3 4" key="1">
    <citation type="submission" date="2024-03" db="EMBL/GenBank/DDBJ databases">
        <authorList>
            <person name="Jo J.-H."/>
        </authorList>
    </citation>
    <scope>NUCLEOTIDE SEQUENCE [LARGE SCALE GENOMIC DNA]</scope>
    <source>
        <strain evidence="3 4">PS1R-30</strain>
    </source>
</reference>
<keyword evidence="4" id="KW-1185">Reference proteome</keyword>
<gene>
    <name evidence="3" type="ORF">WG901_01880</name>
</gene>
<feature type="transmembrane region" description="Helical" evidence="1">
    <location>
        <begin position="131"/>
        <end position="153"/>
    </location>
</feature>
<accession>A0ABU8RQZ7</accession>
<dbReference type="GO" id="GO:0016491">
    <property type="term" value="F:oxidoreductase activity"/>
    <property type="evidence" value="ECO:0007669"/>
    <property type="project" value="UniProtKB-KW"/>
</dbReference>
<proteinExistence type="predicted"/>
<keyword evidence="1" id="KW-1133">Transmembrane helix</keyword>
<evidence type="ECO:0000313" key="3">
    <source>
        <dbReference type="EMBL" id="MEJ5975369.1"/>
    </source>
</evidence>
<name>A0ABU8RQZ7_9SPHN</name>
<organism evidence="3 4">
    <name type="scientific">Novosphingobium anseongense</name>
    <dbReference type="NCBI Taxonomy" id="3133436"/>
    <lineage>
        <taxon>Bacteria</taxon>
        <taxon>Pseudomonadati</taxon>
        <taxon>Pseudomonadota</taxon>
        <taxon>Alphaproteobacteria</taxon>
        <taxon>Sphingomonadales</taxon>
        <taxon>Sphingomonadaceae</taxon>
        <taxon>Novosphingobium</taxon>
    </lineage>
</organism>
<dbReference type="InterPro" id="IPR012171">
    <property type="entry name" value="Fatty_acid_desaturase"/>
</dbReference>
<feature type="transmembrane region" description="Helical" evidence="1">
    <location>
        <begin position="65"/>
        <end position="86"/>
    </location>
</feature>
<keyword evidence="1" id="KW-0812">Transmembrane</keyword>
<comment type="caution">
    <text evidence="3">The sequence shown here is derived from an EMBL/GenBank/DDBJ whole genome shotgun (WGS) entry which is preliminary data.</text>
</comment>
<feature type="transmembrane region" description="Helical" evidence="1">
    <location>
        <begin position="92"/>
        <end position="110"/>
    </location>
</feature>
<feature type="transmembrane region" description="Helical" evidence="1">
    <location>
        <begin position="216"/>
        <end position="244"/>
    </location>
</feature>